<dbReference type="InterPro" id="IPR004408">
    <property type="entry name" value="Biotin_CoA_COase_ligase"/>
</dbReference>
<dbReference type="SUPFAM" id="SSF55681">
    <property type="entry name" value="Class II aaRS and biotin synthetases"/>
    <property type="match status" value="1"/>
</dbReference>
<dbReference type="PANTHER" id="PTHR12835">
    <property type="entry name" value="BIOTIN PROTEIN LIGASE"/>
    <property type="match status" value="1"/>
</dbReference>
<gene>
    <name evidence="3" type="ORF">DFO77_101253</name>
</gene>
<keyword evidence="1 3" id="KW-0436">Ligase</keyword>
<proteinExistence type="predicted"/>
<dbReference type="Proteomes" id="UP000252733">
    <property type="component" value="Unassembled WGS sequence"/>
</dbReference>
<reference evidence="3 4" key="1">
    <citation type="submission" date="2018-07" db="EMBL/GenBank/DDBJ databases">
        <title>Freshwater and sediment microbial communities from various areas in North America, analyzing microbe dynamics in response to fracking.</title>
        <authorList>
            <person name="Lamendella R."/>
        </authorList>
    </citation>
    <scope>NUCLEOTIDE SEQUENCE [LARGE SCALE GENOMIC DNA]</scope>
    <source>
        <strain evidence="3 4">160A</strain>
    </source>
</reference>
<dbReference type="GO" id="GO:0005737">
    <property type="term" value="C:cytoplasm"/>
    <property type="evidence" value="ECO:0007669"/>
    <property type="project" value="TreeGrafter"/>
</dbReference>
<protein>
    <submittedName>
        <fullName evidence="3">BirA family biotin operon repressor/biotin-[acetyl-CoA-carboxylase] ligase</fullName>
    </submittedName>
</protein>
<name>A0A2T0XSZ7_9BACT</name>
<evidence type="ECO:0000259" key="2">
    <source>
        <dbReference type="PROSITE" id="PS51733"/>
    </source>
</evidence>
<dbReference type="STRING" id="1168289.GCA_000259075_01590"/>
<evidence type="ECO:0000313" key="4">
    <source>
        <dbReference type="Proteomes" id="UP000252733"/>
    </source>
</evidence>
<evidence type="ECO:0000256" key="1">
    <source>
        <dbReference type="ARBA" id="ARBA00022598"/>
    </source>
</evidence>
<accession>A0A2T0XSZ7</accession>
<dbReference type="PROSITE" id="PS51733">
    <property type="entry name" value="BPL_LPL_CATALYTIC"/>
    <property type="match status" value="1"/>
</dbReference>
<dbReference type="InterPro" id="IPR045864">
    <property type="entry name" value="aa-tRNA-synth_II/BPL/LPL"/>
</dbReference>
<sequence length="246" mass="27809">MQETPEIIQPAKTTSTSTYLKELLKQRKLPECSVVITNNQTEGKGQPGNRWETESGKNLTFSMILYPYEIKASEQFIISKAVSAAIVKTLKKFNINTTIKWPNDIYIGDKKLGGILIENTLSGQTIDQCIVGIGLNINQENFPDYLPNPVSIKNITGKETDLLTIFSTLHETISGYYDRIMDKKHQKIDRDYTEHLYRKSGSHLYRDKTGIFKAEFQSIGPAGHLFLKREDGSVTGYAFKEVAHVL</sequence>
<dbReference type="Pfam" id="PF03099">
    <property type="entry name" value="BPL_LplA_LipB"/>
    <property type="match status" value="1"/>
</dbReference>
<dbReference type="GO" id="GO:0004077">
    <property type="term" value="F:biotin--[biotin carboxyl-carrier protein] ligase activity"/>
    <property type="evidence" value="ECO:0007669"/>
    <property type="project" value="InterPro"/>
</dbReference>
<dbReference type="NCBIfam" id="TIGR00121">
    <property type="entry name" value="birA_ligase"/>
    <property type="match status" value="1"/>
</dbReference>
<organism evidence="3 4">
    <name type="scientific">Marinilabilia salmonicolor</name>
    <dbReference type="NCBI Taxonomy" id="989"/>
    <lineage>
        <taxon>Bacteria</taxon>
        <taxon>Pseudomonadati</taxon>
        <taxon>Bacteroidota</taxon>
        <taxon>Bacteroidia</taxon>
        <taxon>Marinilabiliales</taxon>
        <taxon>Marinilabiliaceae</taxon>
        <taxon>Marinilabilia</taxon>
    </lineage>
</organism>
<dbReference type="AlphaFoldDB" id="A0A2T0XSZ7"/>
<dbReference type="RefSeq" id="WP_106151356.1">
    <property type="nucleotide sequence ID" value="NZ_PVTS01000001.1"/>
</dbReference>
<dbReference type="EMBL" id="QPIZ01000001">
    <property type="protein sequence ID" value="RCW39482.1"/>
    <property type="molecule type" value="Genomic_DNA"/>
</dbReference>
<evidence type="ECO:0000313" key="3">
    <source>
        <dbReference type="EMBL" id="RCW39482.1"/>
    </source>
</evidence>
<dbReference type="OrthoDB" id="9807064at2"/>
<dbReference type="InterPro" id="IPR004143">
    <property type="entry name" value="BPL_LPL_catalytic"/>
</dbReference>
<comment type="caution">
    <text evidence="3">The sequence shown here is derived from an EMBL/GenBank/DDBJ whole genome shotgun (WGS) entry which is preliminary data.</text>
</comment>
<dbReference type="CDD" id="cd16442">
    <property type="entry name" value="BPL"/>
    <property type="match status" value="1"/>
</dbReference>
<dbReference type="PANTHER" id="PTHR12835:SF5">
    <property type="entry name" value="BIOTIN--PROTEIN LIGASE"/>
    <property type="match status" value="1"/>
</dbReference>
<dbReference type="Gene3D" id="3.30.930.10">
    <property type="entry name" value="Bira Bifunctional Protein, Domain 2"/>
    <property type="match status" value="1"/>
</dbReference>
<feature type="domain" description="BPL/LPL catalytic" evidence="2">
    <location>
        <begin position="1"/>
        <end position="181"/>
    </location>
</feature>
<keyword evidence="4" id="KW-1185">Reference proteome</keyword>